<name>A0A841KLW8_9FIRM</name>
<accession>A0A841KLW8</accession>
<gene>
    <name evidence="1" type="ORF">HNQ80_000310</name>
</gene>
<evidence type="ECO:0000313" key="1">
    <source>
        <dbReference type="EMBL" id="MBB6214241.1"/>
    </source>
</evidence>
<dbReference type="EMBL" id="JACHEN010000001">
    <property type="protein sequence ID" value="MBB6214241.1"/>
    <property type="molecule type" value="Genomic_DNA"/>
</dbReference>
<organism evidence="1 2">
    <name type="scientific">Anaerosolibacter carboniphilus</name>
    <dbReference type="NCBI Taxonomy" id="1417629"/>
    <lineage>
        <taxon>Bacteria</taxon>
        <taxon>Bacillati</taxon>
        <taxon>Bacillota</taxon>
        <taxon>Clostridia</taxon>
        <taxon>Peptostreptococcales</taxon>
        <taxon>Thermotaleaceae</taxon>
        <taxon>Anaerosolibacter</taxon>
    </lineage>
</organism>
<protein>
    <submittedName>
        <fullName evidence="1">Uncharacterized protein</fullName>
    </submittedName>
</protein>
<sequence>MKDLIKSEMMRYVLENKENWLEEVITMSLL</sequence>
<dbReference type="AlphaFoldDB" id="A0A841KLW8"/>
<proteinExistence type="predicted"/>
<keyword evidence="2" id="KW-1185">Reference proteome</keyword>
<comment type="caution">
    <text evidence="1">The sequence shown here is derived from an EMBL/GenBank/DDBJ whole genome shotgun (WGS) entry which is preliminary data.</text>
</comment>
<dbReference type="Proteomes" id="UP000579281">
    <property type="component" value="Unassembled WGS sequence"/>
</dbReference>
<reference evidence="1 2" key="1">
    <citation type="submission" date="2020-08" db="EMBL/GenBank/DDBJ databases">
        <title>Genomic Encyclopedia of Type Strains, Phase IV (KMG-IV): sequencing the most valuable type-strain genomes for metagenomic binning, comparative biology and taxonomic classification.</title>
        <authorList>
            <person name="Goeker M."/>
        </authorList>
    </citation>
    <scope>NUCLEOTIDE SEQUENCE [LARGE SCALE GENOMIC DNA]</scope>
    <source>
        <strain evidence="1 2">DSM 103526</strain>
    </source>
</reference>
<evidence type="ECO:0000313" key="2">
    <source>
        <dbReference type="Proteomes" id="UP000579281"/>
    </source>
</evidence>